<comment type="caution">
    <text evidence="11">The sequence shown here is derived from an EMBL/GenBank/DDBJ whole genome shotgun (WGS) entry which is preliminary data.</text>
</comment>
<dbReference type="InterPro" id="IPR007315">
    <property type="entry name" value="PIG-V/Gpi18"/>
</dbReference>
<evidence type="ECO:0000313" key="11">
    <source>
        <dbReference type="EMBL" id="GAA1700313.1"/>
    </source>
</evidence>
<dbReference type="PANTHER" id="PTHR12468:SF2">
    <property type="entry name" value="GPI MANNOSYLTRANSFERASE 2"/>
    <property type="match status" value="1"/>
</dbReference>
<reference evidence="11 12" key="1">
    <citation type="journal article" date="2019" name="Int. J. Syst. Evol. Microbiol.">
        <title>The Global Catalogue of Microorganisms (GCM) 10K type strain sequencing project: providing services to taxonomists for standard genome sequencing and annotation.</title>
        <authorList>
            <consortium name="The Broad Institute Genomics Platform"/>
            <consortium name="The Broad Institute Genome Sequencing Center for Infectious Disease"/>
            <person name="Wu L."/>
            <person name="Ma J."/>
        </authorList>
    </citation>
    <scope>NUCLEOTIDE SEQUENCE [LARGE SCALE GENOMIC DNA]</scope>
    <source>
        <strain evidence="11 12">JCM 14307</strain>
    </source>
</reference>
<comment type="subcellular location">
    <subcellularLocation>
        <location evidence="1">Endoplasmic reticulum membrane</location>
        <topology evidence="1">Multi-pass membrane protein</topology>
    </subcellularLocation>
</comment>
<keyword evidence="6 10" id="KW-0812">Transmembrane</keyword>
<keyword evidence="3" id="KW-0337">GPI-anchor biosynthesis</keyword>
<feature type="transmembrane region" description="Helical" evidence="10">
    <location>
        <begin position="104"/>
        <end position="126"/>
    </location>
</feature>
<organism evidence="11 12">
    <name type="scientific">Kribbella yunnanensis</name>
    <dbReference type="NCBI Taxonomy" id="190194"/>
    <lineage>
        <taxon>Bacteria</taxon>
        <taxon>Bacillati</taxon>
        <taxon>Actinomycetota</taxon>
        <taxon>Actinomycetes</taxon>
        <taxon>Propionibacteriales</taxon>
        <taxon>Kribbellaceae</taxon>
        <taxon>Kribbella</taxon>
    </lineage>
</organism>
<keyword evidence="12" id="KW-1185">Reference proteome</keyword>
<evidence type="ECO:0000256" key="2">
    <source>
        <dbReference type="ARBA" id="ARBA00004687"/>
    </source>
</evidence>
<evidence type="ECO:0000313" key="12">
    <source>
        <dbReference type="Proteomes" id="UP001500280"/>
    </source>
</evidence>
<evidence type="ECO:0000256" key="8">
    <source>
        <dbReference type="ARBA" id="ARBA00022989"/>
    </source>
</evidence>
<feature type="transmembrane region" description="Helical" evidence="10">
    <location>
        <begin position="276"/>
        <end position="295"/>
    </location>
</feature>
<comment type="pathway">
    <text evidence="2">Glycolipid biosynthesis; glycosylphosphatidylinositol-anchor biosynthesis.</text>
</comment>
<dbReference type="RefSeq" id="WP_344157715.1">
    <property type="nucleotide sequence ID" value="NZ_BAAANF010000017.1"/>
</dbReference>
<dbReference type="Proteomes" id="UP001500280">
    <property type="component" value="Unassembled WGS sequence"/>
</dbReference>
<evidence type="ECO:0000256" key="10">
    <source>
        <dbReference type="SAM" id="Phobius"/>
    </source>
</evidence>
<keyword evidence="7" id="KW-0256">Endoplasmic reticulum</keyword>
<protein>
    <submittedName>
        <fullName evidence="11">Glycosyltransferase family 39 protein</fullName>
    </submittedName>
</protein>
<evidence type="ECO:0000256" key="5">
    <source>
        <dbReference type="ARBA" id="ARBA00022679"/>
    </source>
</evidence>
<evidence type="ECO:0000256" key="7">
    <source>
        <dbReference type="ARBA" id="ARBA00022824"/>
    </source>
</evidence>
<name>A0ABN2I860_9ACTN</name>
<feature type="transmembrane region" description="Helical" evidence="10">
    <location>
        <begin position="326"/>
        <end position="342"/>
    </location>
</feature>
<feature type="transmembrane region" description="Helical" evidence="10">
    <location>
        <begin position="173"/>
        <end position="203"/>
    </location>
</feature>
<feature type="transmembrane region" description="Helical" evidence="10">
    <location>
        <begin position="133"/>
        <end position="153"/>
    </location>
</feature>
<keyword evidence="5" id="KW-0808">Transferase</keyword>
<dbReference type="EMBL" id="BAAANF010000017">
    <property type="protein sequence ID" value="GAA1700313.1"/>
    <property type="molecule type" value="Genomic_DNA"/>
</dbReference>
<evidence type="ECO:0000256" key="1">
    <source>
        <dbReference type="ARBA" id="ARBA00004477"/>
    </source>
</evidence>
<keyword evidence="4" id="KW-0328">Glycosyltransferase</keyword>
<dbReference type="PANTHER" id="PTHR12468">
    <property type="entry name" value="GPI MANNOSYLTRANSFERASE 2"/>
    <property type="match status" value="1"/>
</dbReference>
<evidence type="ECO:0000256" key="9">
    <source>
        <dbReference type="ARBA" id="ARBA00023136"/>
    </source>
</evidence>
<gene>
    <name evidence="11" type="ORF">GCM10009745_53880</name>
</gene>
<evidence type="ECO:0000256" key="4">
    <source>
        <dbReference type="ARBA" id="ARBA00022676"/>
    </source>
</evidence>
<sequence length="375" mass="40095">MHAHAATAPSGRTWAVAARLAWPAVALYAVTRVLTFVVLAIWSRSTPESLGKVLGDFDGAHYVLIADKGYDAVAGGKEMALFPLYPMLVRGLGWVSPLSTAQNAILISAVASLVAAWGIFAVGNHLADRRTGILLAVLWGVVPHALVQSMAYTESLFTALSAFALLALLRRNWVTAGVLTAVAGLTRPSAIALVGVVGLVALIAVVRRQDGWRPWVGGLLAPLGWLGYILWVGNQTGRIDGWFHIQKTIWRSSFDFGSSAFRVAKKTLSTASALDFTVVTFVLVAAILLLALNVVDRLPWPLILYSALILISAIGASNYYNAKARLILPAFLLLLPAARALARTQISKAALILTFLAATSVTFAGYLAFIWKLSP</sequence>
<proteinExistence type="predicted"/>
<feature type="transmembrane region" description="Helical" evidence="10">
    <location>
        <begin position="215"/>
        <end position="233"/>
    </location>
</feature>
<feature type="transmembrane region" description="Helical" evidence="10">
    <location>
        <begin position="349"/>
        <end position="371"/>
    </location>
</feature>
<accession>A0ABN2I860</accession>
<evidence type="ECO:0000256" key="3">
    <source>
        <dbReference type="ARBA" id="ARBA00022502"/>
    </source>
</evidence>
<feature type="transmembrane region" description="Helical" evidence="10">
    <location>
        <begin position="302"/>
        <end position="320"/>
    </location>
</feature>
<keyword evidence="9 10" id="KW-0472">Membrane</keyword>
<keyword evidence="8 10" id="KW-1133">Transmembrane helix</keyword>
<evidence type="ECO:0000256" key="6">
    <source>
        <dbReference type="ARBA" id="ARBA00022692"/>
    </source>
</evidence>
<feature type="transmembrane region" description="Helical" evidence="10">
    <location>
        <begin position="20"/>
        <end position="42"/>
    </location>
</feature>